<accession>A0A1U7YI88</accession>
<dbReference type="Proteomes" id="UP000189701">
    <property type="component" value="Unplaced"/>
</dbReference>
<dbReference type="PANTHER" id="PTHR33240:SF8">
    <property type="entry name" value="OS03G0439900 PROTEIN"/>
    <property type="match status" value="1"/>
</dbReference>
<dbReference type="CDD" id="cd00303">
    <property type="entry name" value="retropepsin_like"/>
    <property type="match status" value="1"/>
</dbReference>
<dbReference type="SUPFAM" id="SSF50630">
    <property type="entry name" value="Acid proteases"/>
    <property type="match status" value="1"/>
</dbReference>
<dbReference type="eggNOG" id="KOG0017">
    <property type="taxonomic scope" value="Eukaryota"/>
</dbReference>
<dbReference type="RefSeq" id="XP_009798964.1">
    <property type="nucleotide sequence ID" value="XM_009800662.1"/>
</dbReference>
<evidence type="ECO:0000313" key="2">
    <source>
        <dbReference type="RefSeq" id="XP_009798964.1"/>
    </source>
</evidence>
<dbReference type="Gene3D" id="2.40.70.10">
    <property type="entry name" value="Acid Proteases"/>
    <property type="match status" value="1"/>
</dbReference>
<dbReference type="AlphaFoldDB" id="A0A1U7YI88"/>
<reference evidence="2" key="2">
    <citation type="submission" date="2025-08" db="UniProtKB">
        <authorList>
            <consortium name="RefSeq"/>
        </authorList>
    </citation>
    <scope>IDENTIFICATION</scope>
    <source>
        <tissue evidence="2">Leaf</tissue>
    </source>
</reference>
<sequence length="162" mass="18074">MCKYHGTHRHKIEDCRQLREEVNRVLVDPGSSANIIRSKVVKQLGLQDQIVPASRVLNGFNMASETTRGEIILPISIAGTMQSTRFHVIEGDMRYNALLGGSWIHNMRAVPSTLHQMIKFQTEEGVKTLHGEQHAAKDMFAIEEAVPILKPLTSETSTSKGK</sequence>
<organism evidence="1 2">
    <name type="scientific">Nicotiana sylvestris</name>
    <name type="common">Wood tobacco</name>
    <name type="synonym">South American tobacco</name>
    <dbReference type="NCBI Taxonomy" id="4096"/>
    <lineage>
        <taxon>Eukaryota</taxon>
        <taxon>Viridiplantae</taxon>
        <taxon>Streptophyta</taxon>
        <taxon>Embryophyta</taxon>
        <taxon>Tracheophyta</taxon>
        <taxon>Spermatophyta</taxon>
        <taxon>Magnoliopsida</taxon>
        <taxon>eudicotyledons</taxon>
        <taxon>Gunneridae</taxon>
        <taxon>Pentapetalae</taxon>
        <taxon>asterids</taxon>
        <taxon>lamiids</taxon>
        <taxon>Solanales</taxon>
        <taxon>Solanaceae</taxon>
        <taxon>Nicotianoideae</taxon>
        <taxon>Nicotianeae</taxon>
        <taxon>Nicotiana</taxon>
    </lineage>
</organism>
<keyword evidence="1" id="KW-1185">Reference proteome</keyword>
<dbReference type="PANTHER" id="PTHR33240">
    <property type="entry name" value="OS08G0508500 PROTEIN"/>
    <property type="match status" value="1"/>
</dbReference>
<protein>
    <submittedName>
        <fullName evidence="2">Uncharacterized protein LOC104245093</fullName>
    </submittedName>
</protein>
<proteinExistence type="predicted"/>
<reference evidence="1" key="1">
    <citation type="journal article" date="2013" name="Genome Biol.">
        <title>Reference genomes and transcriptomes of Nicotiana sylvestris and Nicotiana tomentosiformis.</title>
        <authorList>
            <person name="Sierro N."/>
            <person name="Battey J.N."/>
            <person name="Ouadi S."/>
            <person name="Bovet L."/>
            <person name="Goepfert S."/>
            <person name="Bakaher N."/>
            <person name="Peitsch M.C."/>
            <person name="Ivanov N.V."/>
        </authorList>
    </citation>
    <scope>NUCLEOTIDE SEQUENCE [LARGE SCALE GENOMIC DNA]</scope>
</reference>
<gene>
    <name evidence="2" type="primary">LOC104245093</name>
</gene>
<dbReference type="InterPro" id="IPR021109">
    <property type="entry name" value="Peptidase_aspartic_dom_sf"/>
</dbReference>
<evidence type="ECO:0000313" key="1">
    <source>
        <dbReference type="Proteomes" id="UP000189701"/>
    </source>
</evidence>
<dbReference type="Pfam" id="PF13650">
    <property type="entry name" value="Asp_protease_2"/>
    <property type="match status" value="1"/>
</dbReference>
<name>A0A1U7YI88_NICSY</name>